<sequence>MNKKNIVIYANKEKGSMGYTLLLDGQTKRTYKIYHKEYSQILYWSYFLGALVILRSLQSFTISVDNPIFMLAIVIFGAIFSILIGVFIHSKSASEIKEIYPTNEMLKEYIEKGRKKFKFEIMLMVVLLLGSFVCLIIFLINNLLILLLFFFLLFIAIGILGSNFSIARFQIYKKGLE</sequence>
<keyword evidence="1" id="KW-1133">Transmembrane helix</keyword>
<keyword evidence="1" id="KW-0472">Membrane</keyword>
<evidence type="ECO:0008006" key="4">
    <source>
        <dbReference type="Google" id="ProtNLM"/>
    </source>
</evidence>
<organism evidence="2 3">
    <name type="scientific">Alkalihalobacterium chitinilyticum</name>
    <dbReference type="NCBI Taxonomy" id="2980103"/>
    <lineage>
        <taxon>Bacteria</taxon>
        <taxon>Bacillati</taxon>
        <taxon>Bacillota</taxon>
        <taxon>Bacilli</taxon>
        <taxon>Bacillales</taxon>
        <taxon>Bacillaceae</taxon>
        <taxon>Alkalihalobacterium</taxon>
    </lineage>
</organism>
<comment type="caution">
    <text evidence="2">The sequence shown here is derived from an EMBL/GenBank/DDBJ whole genome shotgun (WGS) entry which is preliminary data.</text>
</comment>
<dbReference type="RefSeq" id="WP_275120946.1">
    <property type="nucleotide sequence ID" value="NZ_JAOTPO010000039.1"/>
</dbReference>
<proteinExistence type="predicted"/>
<dbReference type="Proteomes" id="UP001148125">
    <property type="component" value="Unassembled WGS sequence"/>
</dbReference>
<reference evidence="2" key="1">
    <citation type="submission" date="2024-05" db="EMBL/GenBank/DDBJ databases">
        <title>Alkalihalobacillus sp. strain MEB203 novel alkaliphilic bacterium from Lonar Lake, India.</title>
        <authorList>
            <person name="Joshi A."/>
            <person name="Thite S."/>
            <person name="Mengade P."/>
        </authorList>
    </citation>
    <scope>NUCLEOTIDE SEQUENCE</scope>
    <source>
        <strain evidence="2">MEB 203</strain>
    </source>
</reference>
<keyword evidence="1" id="KW-0812">Transmembrane</keyword>
<feature type="transmembrane region" description="Helical" evidence="1">
    <location>
        <begin position="121"/>
        <end position="140"/>
    </location>
</feature>
<accession>A0ABT5VM86</accession>
<name>A0ABT5VM86_9BACI</name>
<feature type="transmembrane region" description="Helical" evidence="1">
    <location>
        <begin position="68"/>
        <end position="88"/>
    </location>
</feature>
<feature type="transmembrane region" description="Helical" evidence="1">
    <location>
        <begin position="146"/>
        <end position="166"/>
    </location>
</feature>
<evidence type="ECO:0000313" key="3">
    <source>
        <dbReference type="Proteomes" id="UP001148125"/>
    </source>
</evidence>
<evidence type="ECO:0000313" key="2">
    <source>
        <dbReference type="EMBL" id="MDE5416356.1"/>
    </source>
</evidence>
<evidence type="ECO:0000256" key="1">
    <source>
        <dbReference type="SAM" id="Phobius"/>
    </source>
</evidence>
<protein>
    <recommendedName>
        <fullName evidence="4">DUF443 family protein</fullName>
    </recommendedName>
</protein>
<gene>
    <name evidence="2" type="ORF">N7Z68_24100</name>
</gene>
<feature type="transmembrane region" description="Helical" evidence="1">
    <location>
        <begin position="41"/>
        <end position="62"/>
    </location>
</feature>
<dbReference type="EMBL" id="JAOTPO010000039">
    <property type="protein sequence ID" value="MDE5416356.1"/>
    <property type="molecule type" value="Genomic_DNA"/>
</dbReference>
<keyword evidence="3" id="KW-1185">Reference proteome</keyword>